<dbReference type="GO" id="GO:0016787">
    <property type="term" value="F:hydrolase activity"/>
    <property type="evidence" value="ECO:0007669"/>
    <property type="project" value="UniProtKB-KW"/>
</dbReference>
<evidence type="ECO:0000256" key="1">
    <source>
        <dbReference type="SAM" id="SignalP"/>
    </source>
</evidence>
<dbReference type="InterPro" id="IPR029058">
    <property type="entry name" value="AB_hydrolase_fold"/>
</dbReference>
<keyword evidence="4" id="KW-1185">Reference proteome</keyword>
<proteinExistence type="predicted"/>
<feature type="chain" id="PRO_5046171527" evidence="1">
    <location>
        <begin position="28"/>
        <end position="338"/>
    </location>
</feature>
<dbReference type="InterPro" id="IPR000073">
    <property type="entry name" value="AB_hydrolase_1"/>
</dbReference>
<protein>
    <submittedName>
        <fullName evidence="3">Alpha/beta hydrolase</fullName>
    </submittedName>
</protein>
<dbReference type="Proteomes" id="UP000829194">
    <property type="component" value="Chromosome"/>
</dbReference>
<dbReference type="Pfam" id="PF00561">
    <property type="entry name" value="Abhydrolase_1"/>
    <property type="match status" value="1"/>
</dbReference>
<evidence type="ECO:0000313" key="3">
    <source>
        <dbReference type="EMBL" id="UNP28240.1"/>
    </source>
</evidence>
<organism evidence="3 4">
    <name type="scientific">Lysobacter gummosus</name>
    <dbReference type="NCBI Taxonomy" id="262324"/>
    <lineage>
        <taxon>Bacteria</taxon>
        <taxon>Pseudomonadati</taxon>
        <taxon>Pseudomonadota</taxon>
        <taxon>Gammaproteobacteria</taxon>
        <taxon>Lysobacterales</taxon>
        <taxon>Lysobacteraceae</taxon>
        <taxon>Lysobacter</taxon>
    </lineage>
</organism>
<accession>A0ABY3X8E4</accession>
<dbReference type="EMBL" id="CP093547">
    <property type="protein sequence ID" value="UNP28240.1"/>
    <property type="molecule type" value="Genomic_DNA"/>
</dbReference>
<dbReference type="Gene3D" id="3.40.50.1820">
    <property type="entry name" value="alpha/beta hydrolase"/>
    <property type="match status" value="1"/>
</dbReference>
<evidence type="ECO:0000313" key="4">
    <source>
        <dbReference type="Proteomes" id="UP000829194"/>
    </source>
</evidence>
<keyword evidence="1" id="KW-0732">Signal</keyword>
<name>A0ABY3X8E4_9GAMM</name>
<feature type="signal peptide" evidence="1">
    <location>
        <begin position="1"/>
        <end position="27"/>
    </location>
</feature>
<dbReference type="RefSeq" id="WP_057943858.1">
    <property type="nucleotide sequence ID" value="NZ_CP011131.1"/>
</dbReference>
<keyword evidence="3" id="KW-0378">Hydrolase</keyword>
<dbReference type="PANTHER" id="PTHR43798">
    <property type="entry name" value="MONOACYLGLYCEROL LIPASE"/>
    <property type="match status" value="1"/>
</dbReference>
<dbReference type="InterPro" id="IPR050266">
    <property type="entry name" value="AB_hydrolase_sf"/>
</dbReference>
<sequence length="338" mass="36509">MKRRDLMRLPMYAMAMSALPSPAGAMAASAAASAPSQRYAADCVLDGQSLRLSLVRRAGIGPVVLYVHGATFPCDLSVGWRMQGVSWLDHLQSRGFDAWGLDFAGYGRSERPAVFAADPHSAPPWGDYRMGAAQIAAAIAAIRRERPRAPIHLLAHSWGTLPARQAAIEHPDAVSKLVLFGPVATREGPRENAPAPAWALIGAAEQRPRQRSGLPADAPTPVSAEEIERWCAAYLATDPDSAARSPPAVRIPNAPIADIDRLWAGESLVDHARVRQPTLIVRGEWDHVTTDADAARVYAELSAAAERRDVKISGGNHWLHLQPRRTALWSTVSAFLSD</sequence>
<gene>
    <name evidence="3" type="ORF">MOV92_17285</name>
</gene>
<feature type="domain" description="AB hydrolase-1" evidence="2">
    <location>
        <begin position="62"/>
        <end position="321"/>
    </location>
</feature>
<evidence type="ECO:0000259" key="2">
    <source>
        <dbReference type="Pfam" id="PF00561"/>
    </source>
</evidence>
<dbReference type="PANTHER" id="PTHR43798:SF33">
    <property type="entry name" value="HYDROLASE, PUTATIVE (AFU_ORTHOLOGUE AFUA_2G14860)-RELATED"/>
    <property type="match status" value="1"/>
</dbReference>
<reference evidence="3 4" key="1">
    <citation type="submission" date="2022-03" db="EMBL/GenBank/DDBJ databases">
        <title>Complete genome sequence of Lysobacter capsici VKM B-2533 and Lysobacter gummosus 10.1.1, promising sources of lytic agents.</title>
        <authorList>
            <person name="Tarlachkov S.V."/>
            <person name="Kudryakova I.V."/>
            <person name="Afoshin A.S."/>
            <person name="Leontyevskaya E.A."/>
            <person name="Leontyevskaya N.V."/>
        </authorList>
    </citation>
    <scope>NUCLEOTIDE SEQUENCE [LARGE SCALE GENOMIC DNA]</scope>
    <source>
        <strain evidence="3 4">10.1.1</strain>
    </source>
</reference>
<dbReference type="SUPFAM" id="SSF53474">
    <property type="entry name" value="alpha/beta-Hydrolases"/>
    <property type="match status" value="1"/>
</dbReference>